<dbReference type="GO" id="GO:0019156">
    <property type="term" value="F:isoamylase activity"/>
    <property type="evidence" value="ECO:0007669"/>
    <property type="project" value="UniProtKB-ARBA"/>
</dbReference>
<keyword evidence="3" id="KW-0809">Transit peptide</keyword>
<dbReference type="Pfam" id="PF00128">
    <property type="entry name" value="Alpha-amylase"/>
    <property type="match status" value="1"/>
</dbReference>
<dbReference type="InterPro" id="IPR048650">
    <property type="entry name" value="ISOA1-3-like_C"/>
</dbReference>
<dbReference type="FunFam" id="3.20.20.80:FF:000054">
    <property type="entry name" value="Glycogen debranching enzyme"/>
    <property type="match status" value="1"/>
</dbReference>
<comment type="similarity">
    <text evidence="1">Belongs to the glycosyl hydrolase 13 family.</text>
</comment>
<dbReference type="SUPFAM" id="SSF51445">
    <property type="entry name" value="(Trans)glycosidases"/>
    <property type="match status" value="1"/>
</dbReference>
<dbReference type="InterPro" id="IPR004193">
    <property type="entry name" value="Glyco_hydro_13_N"/>
</dbReference>
<dbReference type="PANTHER" id="PTHR43002">
    <property type="entry name" value="GLYCOGEN DEBRANCHING ENZYME"/>
    <property type="match status" value="1"/>
</dbReference>
<gene>
    <name evidence="6" type="primary">glgX</name>
    <name evidence="6" type="ORF">D5R40_28095</name>
</gene>
<dbReference type="RefSeq" id="WP_124147263.1">
    <property type="nucleotide sequence ID" value="NZ_CAWOKI010000251.1"/>
</dbReference>
<accession>A0A3N6NMB0</accession>
<protein>
    <submittedName>
        <fullName evidence="6">Glycogen debranching enzyme GlgX</fullName>
    </submittedName>
</protein>
<dbReference type="SMART" id="SM00642">
    <property type="entry name" value="Aamy"/>
    <property type="match status" value="1"/>
</dbReference>
<dbReference type="GO" id="GO:0005980">
    <property type="term" value="P:glycogen catabolic process"/>
    <property type="evidence" value="ECO:0007669"/>
    <property type="project" value="InterPro"/>
</dbReference>
<evidence type="ECO:0000256" key="2">
    <source>
        <dbReference type="ARBA" id="ARBA00022801"/>
    </source>
</evidence>
<evidence type="ECO:0000259" key="5">
    <source>
        <dbReference type="SMART" id="SM00642"/>
    </source>
</evidence>
<dbReference type="EMBL" id="RCBY01000266">
    <property type="protein sequence ID" value="RQH27381.1"/>
    <property type="molecule type" value="Genomic_DNA"/>
</dbReference>
<dbReference type="AlphaFoldDB" id="A0A3N6NMB0"/>
<organism evidence="6 7">
    <name type="scientific">Okeania hirsuta</name>
    <dbReference type="NCBI Taxonomy" id="1458930"/>
    <lineage>
        <taxon>Bacteria</taxon>
        <taxon>Bacillati</taxon>
        <taxon>Cyanobacteriota</taxon>
        <taxon>Cyanophyceae</taxon>
        <taxon>Oscillatoriophycideae</taxon>
        <taxon>Oscillatoriales</taxon>
        <taxon>Microcoleaceae</taxon>
        <taxon>Okeania</taxon>
    </lineage>
</organism>
<dbReference type="Proteomes" id="UP000269154">
    <property type="component" value="Unassembled WGS sequence"/>
</dbReference>
<evidence type="ECO:0000256" key="4">
    <source>
        <dbReference type="ARBA" id="ARBA00023295"/>
    </source>
</evidence>
<dbReference type="InterPro" id="IPR017853">
    <property type="entry name" value="GH"/>
</dbReference>
<dbReference type="Gene3D" id="2.60.40.10">
    <property type="entry name" value="Immunoglobulins"/>
    <property type="match status" value="1"/>
</dbReference>
<dbReference type="NCBIfam" id="TIGR02100">
    <property type="entry name" value="glgX_debranch"/>
    <property type="match status" value="1"/>
</dbReference>
<dbReference type="SUPFAM" id="SSF51011">
    <property type="entry name" value="Glycosyl hydrolase domain"/>
    <property type="match status" value="1"/>
</dbReference>
<feature type="domain" description="Glycosyl hydrolase family 13 catalytic" evidence="5">
    <location>
        <begin position="160"/>
        <end position="559"/>
    </location>
</feature>
<dbReference type="CDD" id="cd02856">
    <property type="entry name" value="E_set_GDE_Isoamylase_N"/>
    <property type="match status" value="1"/>
</dbReference>
<comment type="caution">
    <text evidence="6">The sequence shown here is derived from an EMBL/GenBank/DDBJ whole genome shotgun (WGS) entry which is preliminary data.</text>
</comment>
<reference evidence="6 7" key="1">
    <citation type="journal article" date="2018" name="ACS Chem. Biol.">
        <title>Ketoreductase domain dysfunction expands chemodiversity: malyngamide biosynthesis in the cyanobacterium Okeania hirsuta.</title>
        <authorList>
            <person name="Moss N.A."/>
            <person name="Leao T."/>
            <person name="Rankin M."/>
            <person name="McCullough T.M."/>
            <person name="Qu P."/>
            <person name="Korobeynikov A."/>
            <person name="Smith J.L."/>
            <person name="Gerwick L."/>
            <person name="Gerwick W.H."/>
        </authorList>
    </citation>
    <scope>NUCLEOTIDE SEQUENCE [LARGE SCALE GENOMIC DNA]</scope>
    <source>
        <strain evidence="6 7">PAB10Feb10-1</strain>
    </source>
</reference>
<dbReference type="InterPro" id="IPR014756">
    <property type="entry name" value="Ig_E-set"/>
</dbReference>
<dbReference type="OrthoDB" id="9761875at2"/>
<evidence type="ECO:0000313" key="6">
    <source>
        <dbReference type="EMBL" id="RQH27381.1"/>
    </source>
</evidence>
<evidence type="ECO:0000256" key="3">
    <source>
        <dbReference type="ARBA" id="ARBA00022946"/>
    </source>
</evidence>
<evidence type="ECO:0000256" key="1">
    <source>
        <dbReference type="ARBA" id="ARBA00008061"/>
    </source>
</evidence>
<dbReference type="InterPro" id="IPR013780">
    <property type="entry name" value="Glyco_hydro_b"/>
</dbReference>
<dbReference type="InterPro" id="IPR013783">
    <property type="entry name" value="Ig-like_fold"/>
</dbReference>
<dbReference type="InterPro" id="IPR011837">
    <property type="entry name" value="Glycogen_debranch_GlgX"/>
</dbReference>
<dbReference type="Pfam" id="PF21156">
    <property type="entry name" value="ISOA1-3_C"/>
    <property type="match status" value="1"/>
</dbReference>
<name>A0A3N6NMB0_9CYAN</name>
<proteinExistence type="inferred from homology"/>
<dbReference type="InterPro" id="IPR006047">
    <property type="entry name" value="GH13_cat_dom"/>
</dbReference>
<dbReference type="Gene3D" id="2.60.40.1180">
    <property type="entry name" value="Golgi alpha-mannosidase II"/>
    <property type="match status" value="1"/>
</dbReference>
<dbReference type="CDD" id="cd11326">
    <property type="entry name" value="AmyAc_Glg_debranch"/>
    <property type="match status" value="1"/>
</dbReference>
<keyword evidence="2" id="KW-0378">Hydrolase</keyword>
<keyword evidence="7" id="KW-1185">Reference proteome</keyword>
<keyword evidence="4" id="KW-0326">Glycosidase</keyword>
<dbReference type="Pfam" id="PF02922">
    <property type="entry name" value="CBM_48"/>
    <property type="match status" value="1"/>
</dbReference>
<dbReference type="GO" id="GO:0004135">
    <property type="term" value="F:amylo-alpha-1,6-glucosidase activity"/>
    <property type="evidence" value="ECO:0007669"/>
    <property type="project" value="InterPro"/>
</dbReference>
<dbReference type="Gene3D" id="3.20.20.80">
    <property type="entry name" value="Glycosidases"/>
    <property type="match status" value="1"/>
</dbReference>
<dbReference type="SUPFAM" id="SSF81296">
    <property type="entry name" value="E set domains"/>
    <property type="match status" value="1"/>
</dbReference>
<sequence>MNLNILPGNSFPIGATLLKDPKGVNFSIYSKNATAIELLLFDEPDAAQPEQVILLDPKQHKTHHYWHIFIYGLKAGQIYAYRVYGPLEPEKGHRFDGTKVLLDPYARVVVGQEKYSREAATGYGDNCAYALKGVVVDPTTYDWEDDIPLNIPYAHTVIYEMHVGGFTRNPNSGVSPEKRGTFAGLIEKIPYLKELGITAVELLPVQQFDEQDVREPLINYWGYSPIAFFTPHHNYSSRKDIFGPMDEFRDMVKALHKAGIEVILDVVFNHTAEGNENGPTVSFRGLENSTYYILETDDSTYYSNYSGCGNTFNTNNPFVHRLIVDCLCYWVREMHVDGFRFDLASVMSRSMTGDPLEDPPVLWAIESDPVLAGAKIIAEAWDAAGLYQVGSFIGDRFAEWNGHYRDDVRQFVKSDPKIVDKLAARIMGSPDIYPQPDREPNHSINFITCHDGFTMNDLVSYNEKHNEANCEDNRDGANDNYSWNCGVEGLTNKQEIERLRLRQIKNLFAILFFSQGTPMILMGDEVRRTQLGNNNGYCQNNELSWFDWEQIDKQRDLLRFVKGIIHFTQELEMMRVDKVLATVGSGSPESSLPREKKEVDSNKVPNISWHGVRLGKPDWHLDSRTLAFSLKHPKSGEYFHIILNAYWKPLMFELPRLKKGESWYLIINTAFPSPKDFNDLDTATKVIGVRYRVEPRSAIVLMAKLN</sequence>
<dbReference type="InterPro" id="IPR044505">
    <property type="entry name" value="GlgX_Isoamylase_N_E_set"/>
</dbReference>
<evidence type="ECO:0000313" key="7">
    <source>
        <dbReference type="Proteomes" id="UP000269154"/>
    </source>
</evidence>